<evidence type="ECO:0000256" key="3">
    <source>
        <dbReference type="ARBA" id="ARBA00023002"/>
    </source>
</evidence>
<dbReference type="PROSITE" id="PS00059">
    <property type="entry name" value="ADH_ZINC"/>
    <property type="match status" value="1"/>
</dbReference>
<sequence>MKNMKAWVVTAPRKLELMEIPVPTPGPGEILVKILYACLCNGSDPGIYYGHEAYAPPFVFGHEAVGEVVQAGAGVTGWTAGDTVFCWCAVGAFAEYQLIRPEDVALFRAPKNLSLEVVPVMELVIAACRALMGMPAGEGRSSLLLCGLGPSGLVLAQYAKLLGYRRIVGWDLYEQRRQLALELGADAVYDAAGISPKELGQMGEFDVSVDCMGDDLLPEEPSFTALLRATRKGGVVVSYGHPRSGRRFSPYVFQARGLTMIPPEGDLDQIREKGRLILQAVEDGDIRVEPLVTHRKGFRDIGPAFQHLLEHPEDQIKVVFQMEGCV</sequence>
<dbReference type="InterPro" id="IPR013149">
    <property type="entry name" value="ADH-like_C"/>
</dbReference>
<proteinExistence type="inferred from homology"/>
<dbReference type="Gene3D" id="3.40.50.720">
    <property type="entry name" value="NAD(P)-binding Rossmann-like Domain"/>
    <property type="match status" value="1"/>
</dbReference>
<keyword evidence="7" id="KW-1185">Reference proteome</keyword>
<dbReference type="SUPFAM" id="SSF50129">
    <property type="entry name" value="GroES-like"/>
    <property type="match status" value="1"/>
</dbReference>
<dbReference type="RefSeq" id="WP_066860748.1">
    <property type="nucleotide sequence ID" value="NZ_CABKVV010000010.1"/>
</dbReference>
<dbReference type="InterPro" id="IPR020843">
    <property type="entry name" value="ER"/>
</dbReference>
<dbReference type="InterPro" id="IPR011032">
    <property type="entry name" value="GroES-like_sf"/>
</dbReference>
<keyword evidence="2 4" id="KW-0862">Zinc</keyword>
<dbReference type="EMBL" id="JANFZH010000027">
    <property type="protein sequence ID" value="MCQ4840615.1"/>
    <property type="molecule type" value="Genomic_DNA"/>
</dbReference>
<feature type="domain" description="Enoyl reductase (ER)" evidence="5">
    <location>
        <begin position="10"/>
        <end position="320"/>
    </location>
</feature>
<dbReference type="InterPro" id="IPR002328">
    <property type="entry name" value="ADH_Zn_CS"/>
</dbReference>
<dbReference type="Pfam" id="PF08240">
    <property type="entry name" value="ADH_N"/>
    <property type="match status" value="1"/>
</dbReference>
<dbReference type="PANTHER" id="PTHR43401">
    <property type="entry name" value="L-THREONINE 3-DEHYDROGENASE"/>
    <property type="match status" value="1"/>
</dbReference>
<keyword evidence="1 4" id="KW-0479">Metal-binding</keyword>
<evidence type="ECO:0000313" key="7">
    <source>
        <dbReference type="Proteomes" id="UP001524473"/>
    </source>
</evidence>
<reference evidence="6 7" key="1">
    <citation type="submission" date="2022-06" db="EMBL/GenBank/DDBJ databases">
        <title>Isolation of gut microbiota from human fecal samples.</title>
        <authorList>
            <person name="Pamer E.G."/>
            <person name="Barat B."/>
            <person name="Waligurski E."/>
            <person name="Medina S."/>
            <person name="Paddock L."/>
            <person name="Mostad J."/>
        </authorList>
    </citation>
    <scope>NUCLEOTIDE SEQUENCE [LARGE SCALE GENOMIC DNA]</scope>
    <source>
        <strain evidence="6 7">DFI.9.73</strain>
    </source>
</reference>
<accession>A0ABT1S252</accession>
<dbReference type="PANTHER" id="PTHR43401:SF2">
    <property type="entry name" value="L-THREONINE 3-DEHYDROGENASE"/>
    <property type="match status" value="1"/>
</dbReference>
<evidence type="ECO:0000259" key="5">
    <source>
        <dbReference type="SMART" id="SM00829"/>
    </source>
</evidence>
<evidence type="ECO:0000313" key="6">
    <source>
        <dbReference type="EMBL" id="MCQ4840615.1"/>
    </source>
</evidence>
<dbReference type="GeneID" id="90531252"/>
<dbReference type="SUPFAM" id="SSF51735">
    <property type="entry name" value="NAD(P)-binding Rossmann-fold domains"/>
    <property type="match status" value="1"/>
</dbReference>
<dbReference type="Pfam" id="PF00107">
    <property type="entry name" value="ADH_zinc_N"/>
    <property type="match status" value="1"/>
</dbReference>
<keyword evidence="3" id="KW-0560">Oxidoreductase</keyword>
<comment type="cofactor">
    <cofactor evidence="4">
        <name>Zn(2+)</name>
        <dbReference type="ChEBI" id="CHEBI:29105"/>
    </cofactor>
</comment>
<dbReference type="Gene3D" id="3.90.180.10">
    <property type="entry name" value="Medium-chain alcohol dehydrogenases, catalytic domain"/>
    <property type="match status" value="2"/>
</dbReference>
<name>A0ABT1S252_9FIRM</name>
<protein>
    <submittedName>
        <fullName evidence="6">Zinc-binding dehydrogenase</fullName>
    </submittedName>
</protein>
<dbReference type="InterPro" id="IPR036291">
    <property type="entry name" value="NAD(P)-bd_dom_sf"/>
</dbReference>
<organism evidence="6 7">
    <name type="scientific">Neglectibacter timonensis</name>
    <dbReference type="NCBI Taxonomy" id="1776382"/>
    <lineage>
        <taxon>Bacteria</taxon>
        <taxon>Bacillati</taxon>
        <taxon>Bacillota</taxon>
        <taxon>Clostridia</taxon>
        <taxon>Eubacteriales</taxon>
        <taxon>Oscillospiraceae</taxon>
        <taxon>Neglectibacter</taxon>
    </lineage>
</organism>
<dbReference type="SMART" id="SM00829">
    <property type="entry name" value="PKS_ER"/>
    <property type="match status" value="1"/>
</dbReference>
<dbReference type="Proteomes" id="UP001524473">
    <property type="component" value="Unassembled WGS sequence"/>
</dbReference>
<dbReference type="InterPro" id="IPR013154">
    <property type="entry name" value="ADH-like_N"/>
</dbReference>
<dbReference type="InterPro" id="IPR050129">
    <property type="entry name" value="Zn_alcohol_dh"/>
</dbReference>
<evidence type="ECO:0000256" key="2">
    <source>
        <dbReference type="ARBA" id="ARBA00022833"/>
    </source>
</evidence>
<comment type="caution">
    <text evidence="6">The sequence shown here is derived from an EMBL/GenBank/DDBJ whole genome shotgun (WGS) entry which is preliminary data.</text>
</comment>
<evidence type="ECO:0000256" key="4">
    <source>
        <dbReference type="RuleBase" id="RU361277"/>
    </source>
</evidence>
<gene>
    <name evidence="6" type="ORF">NE695_11920</name>
</gene>
<comment type="similarity">
    <text evidence="4">Belongs to the zinc-containing alcohol dehydrogenase family.</text>
</comment>
<evidence type="ECO:0000256" key="1">
    <source>
        <dbReference type="ARBA" id="ARBA00022723"/>
    </source>
</evidence>